<keyword evidence="13" id="KW-0012">Acyltransferase</keyword>
<evidence type="ECO:0000256" key="13">
    <source>
        <dbReference type="ARBA" id="ARBA00023315"/>
    </source>
</evidence>
<dbReference type="VEuPathDB" id="FungiDB:SDRG_14169"/>
<dbReference type="GO" id="GO:0006071">
    <property type="term" value="P:glycerol metabolic process"/>
    <property type="evidence" value="ECO:0007669"/>
    <property type="project" value="UniProtKB-KW"/>
</dbReference>
<dbReference type="GO" id="GO:0019432">
    <property type="term" value="P:triglyceride biosynthetic process"/>
    <property type="evidence" value="ECO:0007669"/>
    <property type="project" value="TreeGrafter"/>
</dbReference>
<dbReference type="EC" id="2.3.1.-" evidence="14"/>
<evidence type="ECO:0000256" key="6">
    <source>
        <dbReference type="ARBA" id="ARBA00022679"/>
    </source>
</evidence>
<reference evidence="15 16" key="1">
    <citation type="submission" date="2012-04" db="EMBL/GenBank/DDBJ databases">
        <title>The Genome Sequence of Saprolegnia declina VS20.</title>
        <authorList>
            <consortium name="The Broad Institute Genome Sequencing Platform"/>
            <person name="Russ C."/>
            <person name="Nusbaum C."/>
            <person name="Tyler B."/>
            <person name="van West P."/>
            <person name="Dieguez-Uribeondo J."/>
            <person name="de Bruijn I."/>
            <person name="Tripathy S."/>
            <person name="Jiang R."/>
            <person name="Young S.K."/>
            <person name="Zeng Q."/>
            <person name="Gargeya S."/>
            <person name="Fitzgerald M."/>
            <person name="Haas B."/>
            <person name="Abouelleil A."/>
            <person name="Alvarado L."/>
            <person name="Arachchi H.M."/>
            <person name="Berlin A."/>
            <person name="Chapman S.B."/>
            <person name="Goldberg J."/>
            <person name="Griggs A."/>
            <person name="Gujja S."/>
            <person name="Hansen M."/>
            <person name="Howarth C."/>
            <person name="Imamovic A."/>
            <person name="Larimer J."/>
            <person name="McCowen C."/>
            <person name="Montmayeur A."/>
            <person name="Murphy C."/>
            <person name="Neiman D."/>
            <person name="Pearson M."/>
            <person name="Priest M."/>
            <person name="Roberts A."/>
            <person name="Saif S."/>
            <person name="Shea T."/>
            <person name="Sisk P."/>
            <person name="Sykes S."/>
            <person name="Wortman J."/>
            <person name="Nusbaum C."/>
            <person name="Birren B."/>
        </authorList>
    </citation>
    <scope>NUCLEOTIDE SEQUENCE [LARGE SCALE GENOMIC DNA]</scope>
    <source>
        <strain evidence="15 16">VS20</strain>
    </source>
</reference>
<evidence type="ECO:0000256" key="7">
    <source>
        <dbReference type="ARBA" id="ARBA00022692"/>
    </source>
</evidence>
<dbReference type="AlphaFoldDB" id="T0Q0M4"/>
<keyword evidence="7 14" id="KW-0812">Transmembrane</keyword>
<comment type="pathway">
    <text evidence="2">Glycerolipid metabolism; triacylglycerol biosynthesis.</text>
</comment>
<evidence type="ECO:0000313" key="16">
    <source>
        <dbReference type="Proteomes" id="UP000030762"/>
    </source>
</evidence>
<protein>
    <recommendedName>
        <fullName evidence="14">Acyltransferase</fullName>
        <ecNumber evidence="14">2.3.1.-</ecNumber>
    </recommendedName>
</protein>
<name>T0Q0M4_SAPDV</name>
<dbReference type="EMBL" id="JH767199">
    <property type="protein sequence ID" value="EQC28076.1"/>
    <property type="molecule type" value="Genomic_DNA"/>
</dbReference>
<evidence type="ECO:0000313" key="15">
    <source>
        <dbReference type="EMBL" id="EQC28076.1"/>
    </source>
</evidence>
<dbReference type="STRING" id="1156394.T0Q0M4"/>
<dbReference type="RefSeq" id="XP_008618501.1">
    <property type="nucleotide sequence ID" value="XM_008620279.1"/>
</dbReference>
<evidence type="ECO:0000256" key="5">
    <source>
        <dbReference type="ARBA" id="ARBA00022516"/>
    </source>
</evidence>
<comment type="caution">
    <text evidence="14">Lacks conserved residue(s) required for the propagation of feature annotation.</text>
</comment>
<dbReference type="Pfam" id="PF03982">
    <property type="entry name" value="DAGAT"/>
    <property type="match status" value="1"/>
</dbReference>
<evidence type="ECO:0000256" key="14">
    <source>
        <dbReference type="RuleBase" id="RU367023"/>
    </source>
</evidence>
<keyword evidence="5" id="KW-0444">Lipid biosynthesis</keyword>
<dbReference type="OrthoDB" id="264532at2759"/>
<dbReference type="PANTHER" id="PTHR12317">
    <property type="entry name" value="DIACYLGLYCEROL O-ACYLTRANSFERASE"/>
    <property type="match status" value="1"/>
</dbReference>
<proteinExistence type="inferred from homology"/>
<comment type="similarity">
    <text evidence="4 14">Belongs to the diacylglycerol acyltransferase family.</text>
</comment>
<dbReference type="Proteomes" id="UP000030762">
    <property type="component" value="Unassembled WGS sequence"/>
</dbReference>
<gene>
    <name evidence="15" type="ORF">SDRG_14169</name>
</gene>
<feature type="transmembrane region" description="Helical" evidence="14">
    <location>
        <begin position="28"/>
        <end position="57"/>
    </location>
</feature>
<evidence type="ECO:0000256" key="2">
    <source>
        <dbReference type="ARBA" id="ARBA00004771"/>
    </source>
</evidence>
<evidence type="ECO:0000256" key="3">
    <source>
        <dbReference type="ARBA" id="ARBA00005189"/>
    </source>
</evidence>
<evidence type="ECO:0000256" key="4">
    <source>
        <dbReference type="ARBA" id="ARBA00005420"/>
    </source>
</evidence>
<dbReference type="GO" id="GO:0004144">
    <property type="term" value="F:diacylglycerol O-acyltransferase activity"/>
    <property type="evidence" value="ECO:0007669"/>
    <property type="project" value="TreeGrafter"/>
</dbReference>
<keyword evidence="12 14" id="KW-0472">Membrane</keyword>
<dbReference type="CDD" id="cd07987">
    <property type="entry name" value="LPLAT_MGAT-like"/>
    <property type="match status" value="1"/>
</dbReference>
<keyword evidence="8" id="KW-0319">Glycerol metabolism</keyword>
<dbReference type="eggNOG" id="KOG0831">
    <property type="taxonomic scope" value="Eukaryota"/>
</dbReference>
<keyword evidence="11" id="KW-0443">Lipid metabolism</keyword>
<evidence type="ECO:0000256" key="1">
    <source>
        <dbReference type="ARBA" id="ARBA00004477"/>
    </source>
</evidence>
<dbReference type="InterPro" id="IPR007130">
    <property type="entry name" value="DAGAT"/>
</dbReference>
<dbReference type="GeneID" id="19954896"/>
<organism evidence="15 16">
    <name type="scientific">Saprolegnia diclina (strain VS20)</name>
    <dbReference type="NCBI Taxonomy" id="1156394"/>
    <lineage>
        <taxon>Eukaryota</taxon>
        <taxon>Sar</taxon>
        <taxon>Stramenopiles</taxon>
        <taxon>Oomycota</taxon>
        <taxon>Saprolegniomycetes</taxon>
        <taxon>Saprolegniales</taxon>
        <taxon>Saprolegniaceae</taxon>
        <taxon>Saprolegnia</taxon>
    </lineage>
</organism>
<dbReference type="PANTHER" id="PTHR12317:SF0">
    <property type="entry name" value="ACYLTRANSFERASE"/>
    <property type="match status" value="1"/>
</dbReference>
<evidence type="ECO:0000256" key="12">
    <source>
        <dbReference type="ARBA" id="ARBA00023136"/>
    </source>
</evidence>
<comment type="pathway">
    <text evidence="3">Lipid metabolism.</text>
</comment>
<evidence type="ECO:0000256" key="9">
    <source>
        <dbReference type="ARBA" id="ARBA00022824"/>
    </source>
</evidence>
<accession>T0Q0M4</accession>
<keyword evidence="6 14" id="KW-0808">Transferase</keyword>
<evidence type="ECO:0000256" key="11">
    <source>
        <dbReference type="ARBA" id="ARBA00023098"/>
    </source>
</evidence>
<dbReference type="InParanoid" id="T0Q0M4"/>
<comment type="subcellular location">
    <subcellularLocation>
        <location evidence="1 14">Endoplasmic reticulum membrane</location>
        <topology evidence="1 14">Multi-pass membrane protein</topology>
    </subcellularLocation>
</comment>
<keyword evidence="16" id="KW-1185">Reference proteome</keyword>
<keyword evidence="9 14" id="KW-0256">Endoplasmic reticulum</keyword>
<keyword evidence="10 14" id="KW-1133">Transmembrane helix</keyword>
<dbReference type="OMA" id="WMWLILF"/>
<evidence type="ECO:0000256" key="8">
    <source>
        <dbReference type="ARBA" id="ARBA00022798"/>
    </source>
</evidence>
<evidence type="ECO:0000256" key="10">
    <source>
        <dbReference type="ARBA" id="ARBA00022989"/>
    </source>
</evidence>
<sequence>MFRDHPGARRRATGCPLCKMLSTARNLLLSYSLVFGFYTLWMVSMALAVASVPIMLFSSSYRYYALAFHACYFSYRYLFPLAAWPSLSTALVDIYQRHPYYAKQDVVFDEGASPAKDHSKTLMAYHPHGILCCGWLVNGGANPVFRHSNFSWLVTDLLFLVPGMSNLLAWFQGGPAGRANFERLAKAGDNIAIIPGGFEEATIFARGHHRVFLKNRKGFLKLALQYGYKVHPVYTFGEEETFASCPYFLKARVWLNKYKVPGVIFRGLWFCFYMPFRSARLTTVVGAPLQLPTLDHPTVDDVTKYHNAYMAALQALFDKYKGQYATDPNAVLELF</sequence>
<dbReference type="GO" id="GO:0005789">
    <property type="term" value="C:endoplasmic reticulum membrane"/>
    <property type="evidence" value="ECO:0007669"/>
    <property type="project" value="UniProtKB-SubCell"/>
</dbReference>